<dbReference type="OrthoDB" id="9787818at2"/>
<dbReference type="EMBL" id="APJX01000004">
    <property type="protein sequence ID" value="EMS79692.1"/>
    <property type="molecule type" value="Genomic_DNA"/>
</dbReference>
<dbReference type="RefSeq" id="WP_006965942.1">
    <property type="nucleotide sequence ID" value="NZ_APJX01000004.1"/>
</dbReference>
<dbReference type="Gene3D" id="3.30.450.20">
    <property type="entry name" value="PAS domain"/>
    <property type="match status" value="1"/>
</dbReference>
<protein>
    <submittedName>
        <fullName evidence="3">Diguanylate cyclase/phosphodiesterase with PAS/PAC sensor</fullName>
    </submittedName>
</protein>
<sequence>MKRKDIPTGQSDQFKKQALRRRAEEIALANATQPRKNTDTYSPEAMRQTIHELRVHQIELDMQNAELRRAQVELEALKERYFDLYDLAPVGYCTISESGLFLEVNLAAATMLGSTRKALVKQPISRFIFKEDQDIYYLHREKLFKTGEPQSCELRMVKSDTTTFWVNIEATVTRDHDGISVCRALVNSITERKQLEAGREQLISELREALAQVKTMSGLLPICSHCKKIRDDKGYWKQIESYIHEHSDAEFSHSICQECAKKYYPDMDIYDD</sequence>
<gene>
    <name evidence="3" type="ORF">Dpo_4c02440</name>
</gene>
<accession>S0G5F3</accession>
<evidence type="ECO:0000256" key="1">
    <source>
        <dbReference type="SAM" id="Coils"/>
    </source>
</evidence>
<proteinExistence type="predicted"/>
<evidence type="ECO:0000313" key="4">
    <source>
        <dbReference type="Proteomes" id="UP000014216"/>
    </source>
</evidence>
<dbReference type="Proteomes" id="UP000014216">
    <property type="component" value="Unassembled WGS sequence"/>
</dbReference>
<evidence type="ECO:0000313" key="3">
    <source>
        <dbReference type="EMBL" id="EMS79692.1"/>
    </source>
</evidence>
<dbReference type="SMART" id="SM00091">
    <property type="entry name" value="PAS"/>
    <property type="match status" value="1"/>
</dbReference>
<comment type="caution">
    <text evidence="3">The sequence shown here is derived from an EMBL/GenBank/DDBJ whole genome shotgun (WGS) entry which is preliminary data.</text>
</comment>
<name>S0G5F3_9BACT</name>
<dbReference type="CDD" id="cd00130">
    <property type="entry name" value="PAS"/>
    <property type="match status" value="1"/>
</dbReference>
<dbReference type="Pfam" id="PF00989">
    <property type="entry name" value="PAS"/>
    <property type="match status" value="1"/>
</dbReference>
<dbReference type="InterPro" id="IPR000700">
    <property type="entry name" value="PAS-assoc_C"/>
</dbReference>
<dbReference type="PANTHER" id="PTHR44757:SF2">
    <property type="entry name" value="BIOFILM ARCHITECTURE MAINTENANCE PROTEIN MBAA"/>
    <property type="match status" value="1"/>
</dbReference>
<dbReference type="NCBIfam" id="TIGR00229">
    <property type="entry name" value="sensory_box"/>
    <property type="match status" value="1"/>
</dbReference>
<feature type="domain" description="PAC" evidence="2">
    <location>
        <begin position="150"/>
        <end position="201"/>
    </location>
</feature>
<keyword evidence="4" id="KW-1185">Reference proteome</keyword>
<dbReference type="GO" id="GO:0006355">
    <property type="term" value="P:regulation of DNA-templated transcription"/>
    <property type="evidence" value="ECO:0007669"/>
    <property type="project" value="InterPro"/>
</dbReference>
<evidence type="ECO:0000259" key="2">
    <source>
        <dbReference type="PROSITE" id="PS50113"/>
    </source>
</evidence>
<dbReference type="SUPFAM" id="SSF55785">
    <property type="entry name" value="PYP-like sensor domain (PAS domain)"/>
    <property type="match status" value="1"/>
</dbReference>
<dbReference type="PANTHER" id="PTHR44757">
    <property type="entry name" value="DIGUANYLATE CYCLASE DGCP"/>
    <property type="match status" value="1"/>
</dbReference>
<feature type="coiled-coil region" evidence="1">
    <location>
        <begin position="53"/>
        <end position="87"/>
    </location>
</feature>
<reference evidence="3 4" key="1">
    <citation type="journal article" date="2013" name="Genome Announc.">
        <title>Draft Genome Sequence of Desulfotignum phosphitoxidans DSM 13687 Strain FiPS-3.</title>
        <authorList>
            <person name="Poehlein A."/>
            <person name="Daniel R."/>
            <person name="Simeonova D.D."/>
        </authorList>
    </citation>
    <scope>NUCLEOTIDE SEQUENCE [LARGE SCALE GENOMIC DNA]</scope>
    <source>
        <strain evidence="3 4">DSM 13687</strain>
    </source>
</reference>
<dbReference type="InterPro" id="IPR013767">
    <property type="entry name" value="PAS_fold"/>
</dbReference>
<dbReference type="InterPro" id="IPR000014">
    <property type="entry name" value="PAS"/>
</dbReference>
<dbReference type="InterPro" id="IPR035965">
    <property type="entry name" value="PAS-like_dom_sf"/>
</dbReference>
<dbReference type="AlphaFoldDB" id="S0G5F3"/>
<keyword evidence="1" id="KW-0175">Coiled coil</keyword>
<dbReference type="InterPro" id="IPR052155">
    <property type="entry name" value="Biofilm_reg_signaling"/>
</dbReference>
<dbReference type="PROSITE" id="PS50113">
    <property type="entry name" value="PAC"/>
    <property type="match status" value="1"/>
</dbReference>
<organism evidence="3 4">
    <name type="scientific">Desulfotignum phosphitoxidans DSM 13687</name>
    <dbReference type="NCBI Taxonomy" id="1286635"/>
    <lineage>
        <taxon>Bacteria</taxon>
        <taxon>Pseudomonadati</taxon>
        <taxon>Thermodesulfobacteriota</taxon>
        <taxon>Desulfobacteria</taxon>
        <taxon>Desulfobacterales</taxon>
        <taxon>Desulfobacteraceae</taxon>
        <taxon>Desulfotignum</taxon>
    </lineage>
</organism>